<dbReference type="Proteomes" id="UP000051010">
    <property type="component" value="Unassembled WGS sequence"/>
</dbReference>
<evidence type="ECO:0000256" key="1">
    <source>
        <dbReference type="ARBA" id="ARBA00001602"/>
    </source>
</evidence>
<dbReference type="PROSITE" id="PS00924">
    <property type="entry name" value="ASP_GLU_RACEMASE_2"/>
    <property type="match status" value="1"/>
</dbReference>
<dbReference type="NCBIfam" id="TIGR00067">
    <property type="entry name" value="glut_race"/>
    <property type="match status" value="1"/>
</dbReference>
<protein>
    <recommendedName>
        <fullName evidence="2 7">Glutamate racemase</fullName>
        <ecNumber evidence="2 7">5.1.1.3</ecNumber>
    </recommendedName>
</protein>
<keyword evidence="3 7" id="KW-0133">Cell shape</keyword>
<evidence type="ECO:0000256" key="3">
    <source>
        <dbReference type="ARBA" id="ARBA00022960"/>
    </source>
</evidence>
<name>A0A0R1YN10_9LACO</name>
<comment type="catalytic activity">
    <reaction evidence="1 7">
        <text>L-glutamate = D-glutamate</text>
        <dbReference type="Rhea" id="RHEA:12813"/>
        <dbReference type="ChEBI" id="CHEBI:29985"/>
        <dbReference type="ChEBI" id="CHEBI:29986"/>
        <dbReference type="EC" id="5.1.1.3"/>
    </reaction>
</comment>
<evidence type="ECO:0000256" key="7">
    <source>
        <dbReference type="HAMAP-Rule" id="MF_00258"/>
    </source>
</evidence>
<accession>A0A0R1YN10</accession>
<dbReference type="PROSITE" id="PS00923">
    <property type="entry name" value="ASP_GLU_RACEMASE_1"/>
    <property type="match status" value="1"/>
</dbReference>
<keyword evidence="4 7" id="KW-0573">Peptidoglycan synthesis</keyword>
<dbReference type="PATRIC" id="fig|1423786.4.peg.1751"/>
<dbReference type="HAMAP" id="MF_00258">
    <property type="entry name" value="Glu_racemase"/>
    <property type="match status" value="1"/>
</dbReference>
<dbReference type="GO" id="GO:0008881">
    <property type="term" value="F:glutamate racemase activity"/>
    <property type="evidence" value="ECO:0007669"/>
    <property type="project" value="UniProtKB-UniRule"/>
</dbReference>
<dbReference type="InterPro" id="IPR004391">
    <property type="entry name" value="Glu_race"/>
</dbReference>
<evidence type="ECO:0000256" key="4">
    <source>
        <dbReference type="ARBA" id="ARBA00022984"/>
    </source>
</evidence>
<keyword evidence="6 7" id="KW-0961">Cell wall biogenesis/degradation</keyword>
<dbReference type="GO" id="GO:0071555">
    <property type="term" value="P:cell wall organization"/>
    <property type="evidence" value="ECO:0007669"/>
    <property type="project" value="UniProtKB-KW"/>
</dbReference>
<dbReference type="Pfam" id="PF01177">
    <property type="entry name" value="Asp_Glu_race"/>
    <property type="match status" value="1"/>
</dbReference>
<dbReference type="InterPro" id="IPR015942">
    <property type="entry name" value="Asp/Glu/hydantoin_racemase"/>
</dbReference>
<feature type="binding site" evidence="7">
    <location>
        <begin position="44"/>
        <end position="45"/>
    </location>
    <ligand>
        <name>substrate</name>
    </ligand>
</feature>
<feature type="active site" description="Proton donor/acceptor" evidence="7">
    <location>
        <position position="185"/>
    </location>
</feature>
<dbReference type="Gene3D" id="3.40.50.1860">
    <property type="match status" value="2"/>
</dbReference>
<dbReference type="RefSeq" id="WP_054735114.1">
    <property type="nucleotide sequence ID" value="NZ_AZFZ01000037.1"/>
</dbReference>
<dbReference type="SUPFAM" id="SSF53681">
    <property type="entry name" value="Aspartate/glutamate racemase"/>
    <property type="match status" value="2"/>
</dbReference>
<evidence type="ECO:0000256" key="2">
    <source>
        <dbReference type="ARBA" id="ARBA00013090"/>
    </source>
</evidence>
<gene>
    <name evidence="7" type="primary">murI</name>
    <name evidence="8" type="ORF">FD47_GL001646</name>
</gene>
<dbReference type="InterPro" id="IPR001920">
    <property type="entry name" value="Asp/Glu_race"/>
</dbReference>
<feature type="binding site" evidence="7">
    <location>
        <begin position="186"/>
        <end position="187"/>
    </location>
    <ligand>
        <name>substrate</name>
    </ligand>
</feature>
<evidence type="ECO:0000313" key="8">
    <source>
        <dbReference type="EMBL" id="KRM43269.1"/>
    </source>
</evidence>
<feature type="binding site" evidence="7">
    <location>
        <begin position="12"/>
        <end position="13"/>
    </location>
    <ligand>
        <name>substrate</name>
    </ligand>
</feature>
<dbReference type="PANTHER" id="PTHR21198:SF3">
    <property type="entry name" value="GLUTAMATE RACEMASE"/>
    <property type="match status" value="1"/>
</dbReference>
<evidence type="ECO:0000313" key="9">
    <source>
        <dbReference type="Proteomes" id="UP000051010"/>
    </source>
</evidence>
<reference evidence="8 9" key="1">
    <citation type="journal article" date="2015" name="Genome Announc.">
        <title>Expanding the biotechnology potential of lactobacilli through comparative genomics of 213 strains and associated genera.</title>
        <authorList>
            <person name="Sun Z."/>
            <person name="Harris H.M."/>
            <person name="McCann A."/>
            <person name="Guo C."/>
            <person name="Argimon S."/>
            <person name="Zhang W."/>
            <person name="Yang X."/>
            <person name="Jeffery I.B."/>
            <person name="Cooney J.C."/>
            <person name="Kagawa T.F."/>
            <person name="Liu W."/>
            <person name="Song Y."/>
            <person name="Salvetti E."/>
            <person name="Wrobel A."/>
            <person name="Rasinkangas P."/>
            <person name="Parkhill J."/>
            <person name="Rea M.C."/>
            <person name="O'Sullivan O."/>
            <person name="Ritari J."/>
            <person name="Douillard F.P."/>
            <person name="Paul Ross R."/>
            <person name="Yang R."/>
            <person name="Briner A.E."/>
            <person name="Felis G.E."/>
            <person name="de Vos W.M."/>
            <person name="Barrangou R."/>
            <person name="Klaenhammer T.R."/>
            <person name="Caufield P.W."/>
            <person name="Cui Y."/>
            <person name="Zhang H."/>
            <person name="O'Toole P.W."/>
        </authorList>
    </citation>
    <scope>NUCLEOTIDE SEQUENCE [LARGE SCALE GENOMIC DNA]</scope>
    <source>
        <strain evidence="8 9">DSM 18390</strain>
    </source>
</reference>
<proteinExistence type="inferred from homology"/>
<evidence type="ECO:0000256" key="6">
    <source>
        <dbReference type="ARBA" id="ARBA00023316"/>
    </source>
</evidence>
<dbReference type="InterPro" id="IPR018187">
    <property type="entry name" value="Asp/Glu_racemase_AS_1"/>
</dbReference>
<dbReference type="AlphaFoldDB" id="A0A0R1YN10"/>
<dbReference type="GO" id="GO:0009252">
    <property type="term" value="P:peptidoglycan biosynthetic process"/>
    <property type="evidence" value="ECO:0007669"/>
    <property type="project" value="UniProtKB-UniRule"/>
</dbReference>
<comment type="similarity">
    <text evidence="7">Belongs to the aspartate/glutamate racemases family.</text>
</comment>
<dbReference type="GO" id="GO:0008360">
    <property type="term" value="P:regulation of cell shape"/>
    <property type="evidence" value="ECO:0007669"/>
    <property type="project" value="UniProtKB-KW"/>
</dbReference>
<sequence>MEDRNAPIGVFDSGVGGISTLRTLAKSLPKENFIFYGDSANAPYGERPADQVYQLSVTAIDQLRKQGIKALVIACNTATSAAKPQLISRYPDMPILGIEPALKQAVDAGKKDILVMATPLTISRPKYQNQAAKFKDQATIYSLPCPGLADRIELGTAGLPQISSLLDQLLARYLDKPIDALVLGCTHYPFVKDIIAEKLDGQIEIYTGYDGIERYLEYKLRTKSLLRTENQKQTIQFMSSRDTPAELALYQSLFDHGIQR</sequence>
<dbReference type="EC" id="5.1.1.3" evidence="2 7"/>
<comment type="caution">
    <text evidence="8">The sequence shown here is derived from an EMBL/GenBank/DDBJ whole genome shotgun (WGS) entry which is preliminary data.</text>
</comment>
<dbReference type="InterPro" id="IPR033134">
    <property type="entry name" value="Asp/Glu_racemase_AS_2"/>
</dbReference>
<evidence type="ECO:0000256" key="5">
    <source>
        <dbReference type="ARBA" id="ARBA00023235"/>
    </source>
</evidence>
<comment type="pathway">
    <text evidence="7">Cell wall biogenesis; peptidoglycan biosynthesis.</text>
</comment>
<dbReference type="UniPathway" id="UPA00219"/>
<feature type="active site" description="Proton donor/acceptor" evidence="7">
    <location>
        <position position="75"/>
    </location>
</feature>
<dbReference type="PANTHER" id="PTHR21198">
    <property type="entry name" value="GLUTAMATE RACEMASE"/>
    <property type="match status" value="1"/>
</dbReference>
<dbReference type="EMBL" id="AZFZ01000037">
    <property type="protein sequence ID" value="KRM43269.1"/>
    <property type="molecule type" value="Genomic_DNA"/>
</dbReference>
<comment type="function">
    <text evidence="7">Provides the (R)-glutamate required for cell wall biosynthesis.</text>
</comment>
<organism evidence="8 9">
    <name type="scientific">Lentilactobacillus parafarraginis DSM 18390 = JCM 14109</name>
    <dbReference type="NCBI Taxonomy" id="1423786"/>
    <lineage>
        <taxon>Bacteria</taxon>
        <taxon>Bacillati</taxon>
        <taxon>Bacillota</taxon>
        <taxon>Bacilli</taxon>
        <taxon>Lactobacillales</taxon>
        <taxon>Lactobacillaceae</taxon>
        <taxon>Lentilactobacillus</taxon>
    </lineage>
</organism>
<feature type="binding site" evidence="7">
    <location>
        <begin position="76"/>
        <end position="77"/>
    </location>
    <ligand>
        <name>substrate</name>
    </ligand>
</feature>
<keyword evidence="5 7" id="KW-0413">Isomerase</keyword>